<keyword evidence="3 4" id="KW-0472">Membrane</keyword>
<feature type="transmembrane region" description="Helical" evidence="4">
    <location>
        <begin position="65"/>
        <end position="82"/>
    </location>
</feature>
<feature type="compositionally biased region" description="Basic and acidic residues" evidence="5">
    <location>
        <begin position="1"/>
        <end position="15"/>
    </location>
</feature>
<evidence type="ECO:0000256" key="5">
    <source>
        <dbReference type="SAM" id="MobiDB-lite"/>
    </source>
</evidence>
<comment type="caution">
    <text evidence="6">The sequence shown here is derived from an EMBL/GenBank/DDBJ whole genome shotgun (WGS) entry which is preliminary data.</text>
</comment>
<feature type="compositionally biased region" description="Basic and acidic residues" evidence="5">
    <location>
        <begin position="157"/>
        <end position="166"/>
    </location>
</feature>
<comment type="similarity">
    <text evidence="4">Belongs to the AIM11 family.</text>
</comment>
<dbReference type="AlphaFoldDB" id="A0AAN9YVY8"/>
<organism evidence="6 7">
    <name type="scientific">Diatrype stigma</name>
    <dbReference type="NCBI Taxonomy" id="117547"/>
    <lineage>
        <taxon>Eukaryota</taxon>
        <taxon>Fungi</taxon>
        <taxon>Dikarya</taxon>
        <taxon>Ascomycota</taxon>
        <taxon>Pezizomycotina</taxon>
        <taxon>Sordariomycetes</taxon>
        <taxon>Xylariomycetidae</taxon>
        <taxon>Xylariales</taxon>
        <taxon>Diatrypaceae</taxon>
        <taxon>Diatrype</taxon>
    </lineage>
</organism>
<evidence type="ECO:0000256" key="1">
    <source>
        <dbReference type="ARBA" id="ARBA00022692"/>
    </source>
</evidence>
<name>A0AAN9YVY8_9PEZI</name>
<dbReference type="InterPro" id="IPR038814">
    <property type="entry name" value="AIM11"/>
</dbReference>
<evidence type="ECO:0000256" key="4">
    <source>
        <dbReference type="RuleBase" id="RU367098"/>
    </source>
</evidence>
<gene>
    <name evidence="4" type="primary">AIM11</name>
    <name evidence="6" type="ORF">SLS62_001499</name>
</gene>
<comment type="subcellular location">
    <subcellularLocation>
        <location evidence="4">Membrane</location>
        <topology evidence="4">Multi-pass membrane protein</topology>
    </subcellularLocation>
</comment>
<proteinExistence type="inferred from homology"/>
<evidence type="ECO:0000256" key="2">
    <source>
        <dbReference type="ARBA" id="ARBA00022989"/>
    </source>
</evidence>
<feature type="compositionally biased region" description="Basic and acidic residues" evidence="5">
    <location>
        <begin position="174"/>
        <end position="199"/>
    </location>
</feature>
<feature type="region of interest" description="Disordered" evidence="5">
    <location>
        <begin position="1"/>
        <end position="57"/>
    </location>
</feature>
<dbReference type="GO" id="GO:0016020">
    <property type="term" value="C:membrane"/>
    <property type="evidence" value="ECO:0007669"/>
    <property type="project" value="UniProtKB-SubCell"/>
</dbReference>
<evidence type="ECO:0000313" key="6">
    <source>
        <dbReference type="EMBL" id="KAK7756662.1"/>
    </source>
</evidence>
<sequence length="199" mass="21605">MWQDHQQKQQHDQKDSAIPSSEPPTQPTTATRPPAGAPSAVALPDTTRDAYARPSSTSQRTLKQLGLFFAGAGFLGLSTLVTRRSVVKKRLATIPSFYTPSNRPVNTLPADSSLIALEALSLATLNVTGFGIMCTGGLSWAFDISSLEDLRQKSRRHLGESGGHADEEAEKEIEEWVTKMLGRKEESEDKAGSLPKKDT</sequence>
<evidence type="ECO:0000256" key="3">
    <source>
        <dbReference type="ARBA" id="ARBA00023136"/>
    </source>
</evidence>
<protein>
    <recommendedName>
        <fullName evidence="4">Altered inheritance of mitochondria protein 11</fullName>
    </recommendedName>
</protein>
<evidence type="ECO:0000313" key="7">
    <source>
        <dbReference type="Proteomes" id="UP001320420"/>
    </source>
</evidence>
<dbReference type="EMBL" id="JAKJXP020000006">
    <property type="protein sequence ID" value="KAK7756662.1"/>
    <property type="molecule type" value="Genomic_DNA"/>
</dbReference>
<dbReference type="PANTHER" id="PTHR39136">
    <property type="entry name" value="ALTERED INHERITANCE OF MITOCHONDRIA PROTEIN 11"/>
    <property type="match status" value="1"/>
</dbReference>
<keyword evidence="2 4" id="KW-1133">Transmembrane helix</keyword>
<accession>A0AAN9YVY8</accession>
<dbReference type="Proteomes" id="UP001320420">
    <property type="component" value="Unassembled WGS sequence"/>
</dbReference>
<reference evidence="6 7" key="1">
    <citation type="submission" date="2024-02" db="EMBL/GenBank/DDBJ databases">
        <title>De novo assembly and annotation of 12 fungi associated with fruit tree decline syndrome in Ontario, Canada.</title>
        <authorList>
            <person name="Sulman M."/>
            <person name="Ellouze W."/>
            <person name="Ilyukhin E."/>
        </authorList>
    </citation>
    <scope>NUCLEOTIDE SEQUENCE [LARGE SCALE GENOMIC DNA]</scope>
    <source>
        <strain evidence="6 7">M11/M66-122</strain>
    </source>
</reference>
<dbReference type="GO" id="GO:0005739">
    <property type="term" value="C:mitochondrion"/>
    <property type="evidence" value="ECO:0007669"/>
    <property type="project" value="TreeGrafter"/>
</dbReference>
<feature type="region of interest" description="Disordered" evidence="5">
    <location>
        <begin position="157"/>
        <end position="199"/>
    </location>
</feature>
<feature type="compositionally biased region" description="Low complexity" evidence="5">
    <location>
        <begin position="27"/>
        <end position="40"/>
    </location>
</feature>
<keyword evidence="1 4" id="KW-0812">Transmembrane</keyword>
<dbReference type="PANTHER" id="PTHR39136:SF1">
    <property type="entry name" value="ALTERED INHERITANCE OF MITOCHONDRIA PROTEIN 11"/>
    <property type="match status" value="1"/>
</dbReference>
<keyword evidence="7" id="KW-1185">Reference proteome</keyword>